<dbReference type="RefSeq" id="WP_022429913.1">
    <property type="nucleotide sequence ID" value="NZ_FR899213.1"/>
</dbReference>
<reference evidence="2" key="1">
    <citation type="submission" date="2012-11" db="EMBL/GenBank/DDBJ databases">
        <title>Dependencies among metagenomic species, viruses, plasmids and units of genetic variation.</title>
        <authorList>
            <person name="Nielsen H.B."/>
            <person name="Almeida M."/>
            <person name="Juncker A.S."/>
            <person name="Rasmussen S."/>
            <person name="Li J."/>
            <person name="Sunagawa S."/>
            <person name="Plichta D."/>
            <person name="Gautier L."/>
            <person name="Le Chatelier E."/>
            <person name="Peletier E."/>
            <person name="Bonde I."/>
            <person name="Nielsen T."/>
            <person name="Manichanh C."/>
            <person name="Arumugam M."/>
            <person name="Batto J."/>
            <person name="Santos M.B.Q.D."/>
            <person name="Blom N."/>
            <person name="Borruel N."/>
            <person name="Burgdorf K.S."/>
            <person name="Boumezbeur F."/>
            <person name="Casellas F."/>
            <person name="Dore J."/>
            <person name="Guarner F."/>
            <person name="Hansen T."/>
            <person name="Hildebrand F."/>
            <person name="Kaas R.S."/>
            <person name="Kennedy S."/>
            <person name="Kristiansen K."/>
            <person name="Kultima J.R."/>
            <person name="Leonard P."/>
            <person name="Levenez F."/>
            <person name="Lund O."/>
            <person name="Moumen B."/>
            <person name="Le Paslier D."/>
            <person name="Pons N."/>
            <person name="Pedersen O."/>
            <person name="Prifti E."/>
            <person name="Qin J."/>
            <person name="Raes J."/>
            <person name="Tap J."/>
            <person name="Tims S."/>
            <person name="Ussery D.W."/>
            <person name="Yamada T."/>
            <person name="MetaHit consortium"/>
            <person name="Renault P."/>
            <person name="Sicheritz-Ponten T."/>
            <person name="Bork P."/>
            <person name="Wang J."/>
            <person name="Brunak S."/>
            <person name="Ehrlich S.D."/>
        </authorList>
    </citation>
    <scope>NUCLEOTIDE SEQUENCE [LARGE SCALE GENOMIC DNA]</scope>
</reference>
<dbReference type="Proteomes" id="UP000018072">
    <property type="component" value="Unassembled WGS sequence"/>
</dbReference>
<sequence length="71" mass="7881">MKKYYIKPSIATMEIETTSIMAGSTGIDGSGSQGGIDNPRPCDGSTSKHVSSRIYFDSWEYDDNCNEEDEY</sequence>
<evidence type="ECO:0000256" key="1">
    <source>
        <dbReference type="SAM" id="MobiDB-lite"/>
    </source>
</evidence>
<gene>
    <name evidence="2" type="ORF">BN741_00659</name>
</gene>
<protein>
    <submittedName>
        <fullName evidence="2">Uncharacterized protein</fullName>
    </submittedName>
</protein>
<dbReference type="AlphaFoldDB" id="R7GT32"/>
<evidence type="ECO:0000313" key="2">
    <source>
        <dbReference type="EMBL" id="CDE30235.1"/>
    </source>
</evidence>
<name>R7GT32_9BACT</name>
<feature type="region of interest" description="Disordered" evidence="1">
    <location>
        <begin position="23"/>
        <end position="48"/>
    </location>
</feature>
<accession>R7GT32</accession>
<organism evidence="2">
    <name type="scientific">Leyella stercorea CAG:629</name>
    <dbReference type="NCBI Taxonomy" id="1263103"/>
    <lineage>
        <taxon>Bacteria</taxon>
        <taxon>Pseudomonadati</taxon>
        <taxon>Bacteroidota</taxon>
        <taxon>Bacteroidia</taxon>
        <taxon>Bacteroidales</taxon>
        <taxon>Prevotellaceae</taxon>
        <taxon>Leyella</taxon>
    </lineage>
</organism>
<comment type="caution">
    <text evidence="2">The sequence shown here is derived from an EMBL/GenBank/DDBJ whole genome shotgun (WGS) entry which is preliminary data.</text>
</comment>
<dbReference type="EMBL" id="CBIT010000031">
    <property type="protein sequence ID" value="CDE30235.1"/>
    <property type="molecule type" value="Genomic_DNA"/>
</dbReference>
<proteinExistence type="predicted"/>